<accession>E5Y477</accession>
<feature type="region of interest" description="Disordered" evidence="1">
    <location>
        <begin position="166"/>
        <end position="190"/>
    </location>
</feature>
<evidence type="ECO:0000256" key="1">
    <source>
        <dbReference type="SAM" id="MobiDB-lite"/>
    </source>
</evidence>
<evidence type="ECO:0000256" key="2">
    <source>
        <dbReference type="SAM" id="Phobius"/>
    </source>
</evidence>
<feature type="compositionally biased region" description="Polar residues" evidence="1">
    <location>
        <begin position="78"/>
        <end position="90"/>
    </location>
</feature>
<reference evidence="3 4" key="2">
    <citation type="submission" date="2013-04" db="EMBL/GenBank/DDBJ databases">
        <title>The Genome Sequence of Bilophila wadsworthia 3_1_6.</title>
        <authorList>
            <consortium name="The Broad Institute Genomics Platform"/>
            <person name="Earl A."/>
            <person name="Ward D."/>
            <person name="Feldgarden M."/>
            <person name="Gevers D."/>
            <person name="Sibley C."/>
            <person name="Strauss J."/>
            <person name="Allen-Vercoe E."/>
            <person name="Walker B."/>
            <person name="Young S."/>
            <person name="Zeng Q."/>
            <person name="Gargeya S."/>
            <person name="Fitzgerald M."/>
            <person name="Haas B."/>
            <person name="Abouelleil A."/>
            <person name="Allen A.W."/>
            <person name="Alvarado L."/>
            <person name="Arachchi H.M."/>
            <person name="Berlin A.M."/>
            <person name="Chapman S.B."/>
            <person name="Gainer-Dewar J."/>
            <person name="Goldberg J."/>
            <person name="Griggs A."/>
            <person name="Gujja S."/>
            <person name="Hansen M."/>
            <person name="Howarth C."/>
            <person name="Imamovic A."/>
            <person name="Ireland A."/>
            <person name="Larimer J."/>
            <person name="McCowan C."/>
            <person name="Murphy C."/>
            <person name="Pearson M."/>
            <person name="Poon T.W."/>
            <person name="Priest M."/>
            <person name="Roberts A."/>
            <person name="Saif S."/>
            <person name="Shea T."/>
            <person name="Sisk P."/>
            <person name="Sykes S."/>
            <person name="Wortman J."/>
            <person name="Nusbaum C."/>
            <person name="Birren B."/>
        </authorList>
    </citation>
    <scope>NUCLEOTIDE SEQUENCE [LARGE SCALE GENOMIC DNA]</scope>
    <source>
        <strain evidence="3 4">3_1_6</strain>
    </source>
</reference>
<gene>
    <name evidence="3" type="ORF">HMPREF0179_00988</name>
</gene>
<feature type="transmembrane region" description="Helical" evidence="2">
    <location>
        <begin position="134"/>
        <end position="156"/>
    </location>
</feature>
<dbReference type="HOGENOM" id="CLU_1425493_0_0_7"/>
<keyword evidence="2" id="KW-0812">Transmembrane</keyword>
<keyword evidence="4" id="KW-1185">Reference proteome</keyword>
<comment type="caution">
    <text evidence="3">The sequence shown here is derived from an EMBL/GenBank/DDBJ whole genome shotgun (WGS) entry which is preliminary data.</text>
</comment>
<feature type="transmembrane region" description="Helical" evidence="2">
    <location>
        <begin position="16"/>
        <end position="35"/>
    </location>
</feature>
<evidence type="ECO:0000313" key="4">
    <source>
        <dbReference type="Proteomes" id="UP000006034"/>
    </source>
</evidence>
<dbReference type="STRING" id="563192.HMPREF0179_00988"/>
<feature type="region of interest" description="Disordered" evidence="1">
    <location>
        <begin position="73"/>
        <end position="94"/>
    </location>
</feature>
<dbReference type="EMBL" id="ADCP02000001">
    <property type="protein sequence ID" value="EFV45175.2"/>
    <property type="molecule type" value="Genomic_DNA"/>
</dbReference>
<feature type="transmembrane region" description="Helical" evidence="2">
    <location>
        <begin position="105"/>
        <end position="122"/>
    </location>
</feature>
<keyword evidence="2" id="KW-0472">Membrane</keyword>
<sequence length="190" mass="21402">MGRKPSPPDKDPTPHWSISGLILGGLCVCAAEWVIAYSVTGGHPAKLIPTFFIVMFLLLVIVRFTNVTDKHFPEAPPSDSQPGMEASSSGQPPPTTRLLFTSSPFWDRVLLTVLGIVSFFLWSHSKGDVPRDIFGTLFPLSFLLAVLYPMFFLPIAPMSPEEKRRWHLKKQKKRLKRQKAKADKKRRCKS</sequence>
<evidence type="ECO:0000313" key="3">
    <source>
        <dbReference type="EMBL" id="EFV45175.2"/>
    </source>
</evidence>
<proteinExistence type="predicted"/>
<name>E5Y477_BILW3</name>
<keyword evidence="2" id="KW-1133">Transmembrane helix</keyword>
<dbReference type="Proteomes" id="UP000006034">
    <property type="component" value="Unassembled WGS sequence"/>
</dbReference>
<feature type="transmembrane region" description="Helical" evidence="2">
    <location>
        <begin position="47"/>
        <end position="65"/>
    </location>
</feature>
<reference evidence="3 4" key="1">
    <citation type="submission" date="2010-10" db="EMBL/GenBank/DDBJ databases">
        <authorList>
            <consortium name="The Broad Institute Genome Sequencing Platform"/>
            <person name="Ward D."/>
            <person name="Earl A."/>
            <person name="Feldgarden M."/>
            <person name="Young S.K."/>
            <person name="Gargeya S."/>
            <person name="Zeng Q."/>
            <person name="Alvarado L."/>
            <person name="Berlin A."/>
            <person name="Bochicchio J."/>
            <person name="Chapman S.B."/>
            <person name="Chen Z."/>
            <person name="Freedman E."/>
            <person name="Gellesch M."/>
            <person name="Goldberg J."/>
            <person name="Griggs A."/>
            <person name="Gujja S."/>
            <person name="Heilman E."/>
            <person name="Heiman D."/>
            <person name="Howarth C."/>
            <person name="Mehta T."/>
            <person name="Neiman D."/>
            <person name="Pearson M."/>
            <person name="Roberts A."/>
            <person name="Saif S."/>
            <person name="Shea T."/>
            <person name="Shenoy N."/>
            <person name="Sisk P."/>
            <person name="Stolte C."/>
            <person name="Sykes S."/>
            <person name="White J."/>
            <person name="Yandava C."/>
            <person name="Allen-Vercoe E."/>
            <person name="Sibley C."/>
            <person name="Ambrose C.E."/>
            <person name="Strauss J."/>
            <person name="Daigneault M."/>
            <person name="Haas B."/>
            <person name="Nusbaum C."/>
            <person name="Birren B."/>
        </authorList>
    </citation>
    <scope>NUCLEOTIDE SEQUENCE [LARGE SCALE GENOMIC DNA]</scope>
    <source>
        <strain evidence="3 4">3_1_6</strain>
    </source>
</reference>
<dbReference type="AlphaFoldDB" id="E5Y477"/>
<protein>
    <submittedName>
        <fullName evidence="3">Uncharacterized protein</fullName>
    </submittedName>
</protein>
<organism evidence="3 4">
    <name type="scientific">Bilophila wadsworthia (strain 3_1_6)</name>
    <dbReference type="NCBI Taxonomy" id="563192"/>
    <lineage>
        <taxon>Bacteria</taxon>
        <taxon>Pseudomonadati</taxon>
        <taxon>Thermodesulfobacteriota</taxon>
        <taxon>Desulfovibrionia</taxon>
        <taxon>Desulfovibrionales</taxon>
        <taxon>Desulfovibrionaceae</taxon>
        <taxon>Bilophila</taxon>
    </lineage>
</organism>